<reference evidence="3" key="1">
    <citation type="submission" date="2024-05" db="EMBL/GenBank/DDBJ databases">
        <title>Planctomycetes of the genus Singulisphaera possess chitinolytic capabilities.</title>
        <authorList>
            <person name="Ivanova A."/>
        </authorList>
    </citation>
    <scope>NUCLEOTIDE SEQUENCE</scope>
    <source>
        <strain evidence="3">Ch08T</strain>
    </source>
</reference>
<dbReference type="PANTHER" id="PTHR12110:SF53">
    <property type="entry name" value="BLR5974 PROTEIN"/>
    <property type="match status" value="1"/>
</dbReference>
<organism evidence="3">
    <name type="scientific">Singulisphaera sp. Ch08</name>
    <dbReference type="NCBI Taxonomy" id="3120278"/>
    <lineage>
        <taxon>Bacteria</taxon>
        <taxon>Pseudomonadati</taxon>
        <taxon>Planctomycetota</taxon>
        <taxon>Planctomycetia</taxon>
        <taxon>Isosphaerales</taxon>
        <taxon>Isosphaeraceae</taxon>
        <taxon>Singulisphaera</taxon>
    </lineage>
</organism>
<dbReference type="InterPro" id="IPR050312">
    <property type="entry name" value="IolE/XylAMocC-like"/>
</dbReference>
<dbReference type="PROSITE" id="PS51318">
    <property type="entry name" value="TAT"/>
    <property type="match status" value="1"/>
</dbReference>
<dbReference type="InterPro" id="IPR006311">
    <property type="entry name" value="TAT_signal"/>
</dbReference>
<gene>
    <name evidence="3" type="ORF">V5E97_30855</name>
</gene>
<dbReference type="Pfam" id="PF01261">
    <property type="entry name" value="AP_endonuc_2"/>
    <property type="match status" value="1"/>
</dbReference>
<dbReference type="InterPro" id="IPR013022">
    <property type="entry name" value="Xyl_isomerase-like_TIM-brl"/>
</dbReference>
<dbReference type="GO" id="GO:0016853">
    <property type="term" value="F:isomerase activity"/>
    <property type="evidence" value="ECO:0007669"/>
    <property type="project" value="UniProtKB-KW"/>
</dbReference>
<accession>A0AAU7CBU2</accession>
<protein>
    <submittedName>
        <fullName evidence="3">Sugar phosphate isomerase/epimerase family protein</fullName>
    </submittedName>
</protein>
<dbReference type="RefSeq" id="WP_406695432.1">
    <property type="nucleotide sequence ID" value="NZ_CP155447.1"/>
</dbReference>
<dbReference type="InterPro" id="IPR036237">
    <property type="entry name" value="Xyl_isomerase-like_sf"/>
</dbReference>
<evidence type="ECO:0000256" key="1">
    <source>
        <dbReference type="SAM" id="SignalP"/>
    </source>
</evidence>
<name>A0AAU7CBU2_9BACT</name>
<dbReference type="PANTHER" id="PTHR12110">
    <property type="entry name" value="HYDROXYPYRUVATE ISOMERASE"/>
    <property type="match status" value="1"/>
</dbReference>
<proteinExistence type="predicted"/>
<keyword evidence="1" id="KW-0732">Signal</keyword>
<feature type="signal peptide" evidence="1">
    <location>
        <begin position="1"/>
        <end position="31"/>
    </location>
</feature>
<sequence>MTQPSTNRRTFLRTSLAGGIALASGVGSTWAADVSGQPAAGKIGDFKISLAQWSVHNALFKTKEFTNLDFPKVAREQYGIDAVEFVNQFFKDKAHDDAYLKDLKTRANDNGVTCVLIMIDGEGDLSAKDDAQRMKAVDDHKKWVDAAAALGCHSIRVNTGGNYSPTDVTKAAEACAALTEYGDKHKINIICENHGGPSSNPDALLALIKAVGKPGFGTLPDFGNFPKDKKGKYTIDIYDAIARMMPYAKGVSAKSYNFSSNQETSLDYARILKIVTDSGYHGYVGIEYEGDRLSEPQGIKATKELLESLRGSVYRPSV</sequence>
<feature type="domain" description="Xylose isomerase-like TIM barrel" evidence="2">
    <location>
        <begin position="77"/>
        <end position="308"/>
    </location>
</feature>
<dbReference type="SUPFAM" id="SSF51658">
    <property type="entry name" value="Xylose isomerase-like"/>
    <property type="match status" value="1"/>
</dbReference>
<evidence type="ECO:0000313" key="3">
    <source>
        <dbReference type="EMBL" id="XBH02691.1"/>
    </source>
</evidence>
<feature type="chain" id="PRO_5044020168" evidence="1">
    <location>
        <begin position="32"/>
        <end position="318"/>
    </location>
</feature>
<dbReference type="Gene3D" id="3.20.20.150">
    <property type="entry name" value="Divalent-metal-dependent TIM barrel enzymes"/>
    <property type="match status" value="1"/>
</dbReference>
<dbReference type="EMBL" id="CP155447">
    <property type="protein sequence ID" value="XBH02691.1"/>
    <property type="molecule type" value="Genomic_DNA"/>
</dbReference>
<evidence type="ECO:0000259" key="2">
    <source>
        <dbReference type="Pfam" id="PF01261"/>
    </source>
</evidence>
<keyword evidence="3" id="KW-0413">Isomerase</keyword>
<dbReference type="AlphaFoldDB" id="A0AAU7CBU2"/>